<dbReference type="GO" id="GO:0009274">
    <property type="term" value="C:peptidoglycan-based cell wall"/>
    <property type="evidence" value="ECO:0007669"/>
    <property type="project" value="InterPro"/>
</dbReference>
<keyword evidence="2 11" id="KW-0997">Cell inner membrane</keyword>
<evidence type="ECO:0000256" key="11">
    <source>
        <dbReference type="HAMAP-Rule" id="MF_00766"/>
    </source>
</evidence>
<keyword evidence="7 11" id="KW-0573">Peptidoglycan synthesis</keyword>
<accession>A0A516GWL8</accession>
<dbReference type="PANTHER" id="PTHR30400:SF0">
    <property type="entry name" value="BIOSYNTHETIC PEPTIDOGLYCAN TRANSGLYCOSYLASE"/>
    <property type="match status" value="1"/>
</dbReference>
<evidence type="ECO:0000256" key="9">
    <source>
        <dbReference type="ARBA" id="ARBA00023136"/>
    </source>
</evidence>
<keyword evidence="3 11" id="KW-0328">Glycosyltransferase</keyword>
<comment type="pathway">
    <text evidence="11">Cell wall biogenesis; peptidoglycan biosynthesis.</text>
</comment>
<dbReference type="RefSeq" id="WP_144066873.1">
    <property type="nucleotide sequence ID" value="NZ_CP041636.1"/>
</dbReference>
<name>A0A516GWL8_9PROT</name>
<comment type="subcellular location">
    <subcellularLocation>
        <location evidence="11">Cell inner membrane</location>
        <topology evidence="11">Single-pass membrane protein</topology>
    </subcellularLocation>
</comment>
<dbReference type="Proteomes" id="UP000317496">
    <property type="component" value="Chromosome"/>
</dbReference>
<evidence type="ECO:0000313" key="13">
    <source>
        <dbReference type="EMBL" id="QDO95892.1"/>
    </source>
</evidence>
<protein>
    <recommendedName>
        <fullName evidence="11">Biosynthetic peptidoglycan transglycosylase</fullName>
        <ecNumber evidence="11">2.4.99.28</ecNumber>
    </recommendedName>
    <alternativeName>
        <fullName evidence="11">Glycan polymerase</fullName>
    </alternativeName>
    <alternativeName>
        <fullName evidence="11">Peptidoglycan glycosyltransferase MtgA</fullName>
        <shortName evidence="11">PGT</shortName>
    </alternativeName>
</protein>
<dbReference type="GO" id="GO:0016763">
    <property type="term" value="F:pentosyltransferase activity"/>
    <property type="evidence" value="ECO:0007669"/>
    <property type="project" value="InterPro"/>
</dbReference>
<reference evidence="13 14" key="1">
    <citation type="submission" date="2019-07" db="EMBL/GenBank/DDBJ databases">
        <title>Genome sequencing for Ferrovibrio sp. K5.</title>
        <authorList>
            <person name="Park S.-J."/>
        </authorList>
    </citation>
    <scope>NUCLEOTIDE SEQUENCE [LARGE SCALE GENOMIC DNA]</scope>
    <source>
        <strain evidence="13 14">K5</strain>
    </source>
</reference>
<proteinExistence type="inferred from homology"/>
<evidence type="ECO:0000256" key="4">
    <source>
        <dbReference type="ARBA" id="ARBA00022679"/>
    </source>
</evidence>
<dbReference type="GO" id="GO:0008955">
    <property type="term" value="F:peptidoglycan glycosyltransferase activity"/>
    <property type="evidence" value="ECO:0007669"/>
    <property type="project" value="UniProtKB-UniRule"/>
</dbReference>
<dbReference type="EC" id="2.4.99.28" evidence="11"/>
<dbReference type="GO" id="GO:0008360">
    <property type="term" value="P:regulation of cell shape"/>
    <property type="evidence" value="ECO:0007669"/>
    <property type="project" value="UniProtKB-KW"/>
</dbReference>
<evidence type="ECO:0000259" key="12">
    <source>
        <dbReference type="Pfam" id="PF00912"/>
    </source>
</evidence>
<dbReference type="InterPro" id="IPR001264">
    <property type="entry name" value="Glyco_trans_51"/>
</dbReference>
<dbReference type="GO" id="GO:0009252">
    <property type="term" value="P:peptidoglycan biosynthetic process"/>
    <property type="evidence" value="ECO:0007669"/>
    <property type="project" value="UniProtKB-UniRule"/>
</dbReference>
<evidence type="ECO:0000256" key="10">
    <source>
        <dbReference type="ARBA" id="ARBA00023316"/>
    </source>
</evidence>
<dbReference type="AlphaFoldDB" id="A0A516GWL8"/>
<comment type="function">
    <text evidence="11">Peptidoglycan polymerase that catalyzes glycan chain elongation from lipid-linked precursors.</text>
</comment>
<evidence type="ECO:0000256" key="7">
    <source>
        <dbReference type="ARBA" id="ARBA00022984"/>
    </source>
</evidence>
<dbReference type="Pfam" id="PF00912">
    <property type="entry name" value="Transgly"/>
    <property type="match status" value="1"/>
</dbReference>
<dbReference type="InterPro" id="IPR011812">
    <property type="entry name" value="Pep_trsgly"/>
</dbReference>
<evidence type="ECO:0000256" key="1">
    <source>
        <dbReference type="ARBA" id="ARBA00022475"/>
    </source>
</evidence>
<keyword evidence="6 11" id="KW-0133">Cell shape</keyword>
<evidence type="ECO:0000313" key="14">
    <source>
        <dbReference type="Proteomes" id="UP000317496"/>
    </source>
</evidence>
<dbReference type="HAMAP" id="MF_00766">
    <property type="entry name" value="PGT_MtgA"/>
    <property type="match status" value="1"/>
</dbReference>
<organism evidence="13 14">
    <name type="scientific">Ferrovibrio terrae</name>
    <dbReference type="NCBI Taxonomy" id="2594003"/>
    <lineage>
        <taxon>Bacteria</taxon>
        <taxon>Pseudomonadati</taxon>
        <taxon>Pseudomonadota</taxon>
        <taxon>Alphaproteobacteria</taxon>
        <taxon>Rhodospirillales</taxon>
        <taxon>Rhodospirillaceae</taxon>
        <taxon>Ferrovibrio</taxon>
    </lineage>
</organism>
<keyword evidence="1 11" id="KW-1003">Cell membrane</keyword>
<dbReference type="UniPathway" id="UPA00219"/>
<keyword evidence="4 11" id="KW-0808">Transferase</keyword>
<dbReference type="InterPro" id="IPR023346">
    <property type="entry name" value="Lysozyme-like_dom_sf"/>
</dbReference>
<evidence type="ECO:0000256" key="5">
    <source>
        <dbReference type="ARBA" id="ARBA00022692"/>
    </source>
</evidence>
<dbReference type="InterPro" id="IPR036950">
    <property type="entry name" value="PBP_transglycosylase"/>
</dbReference>
<keyword evidence="10 11" id="KW-0961">Cell wall biogenesis/degradation</keyword>
<feature type="domain" description="Glycosyl transferase family 51" evidence="12">
    <location>
        <begin position="51"/>
        <end position="208"/>
    </location>
</feature>
<dbReference type="GO" id="GO:0071555">
    <property type="term" value="P:cell wall organization"/>
    <property type="evidence" value="ECO:0007669"/>
    <property type="project" value="UniProtKB-KW"/>
</dbReference>
<gene>
    <name evidence="11 13" type="primary">mtgA</name>
    <name evidence="13" type="ORF">FNB15_00710</name>
</gene>
<keyword evidence="8 11" id="KW-1133">Transmembrane helix</keyword>
<keyword evidence="14" id="KW-1185">Reference proteome</keyword>
<evidence type="ECO:0000256" key="8">
    <source>
        <dbReference type="ARBA" id="ARBA00022989"/>
    </source>
</evidence>
<dbReference type="Gene3D" id="1.10.3810.10">
    <property type="entry name" value="Biosynthetic peptidoglycan transglycosylase-like"/>
    <property type="match status" value="1"/>
</dbReference>
<dbReference type="SUPFAM" id="SSF53955">
    <property type="entry name" value="Lysozyme-like"/>
    <property type="match status" value="1"/>
</dbReference>
<evidence type="ECO:0000256" key="6">
    <source>
        <dbReference type="ARBA" id="ARBA00022960"/>
    </source>
</evidence>
<dbReference type="OrthoDB" id="9766909at2"/>
<dbReference type="GO" id="GO:0005886">
    <property type="term" value="C:plasma membrane"/>
    <property type="evidence" value="ECO:0007669"/>
    <property type="project" value="UniProtKB-SubCell"/>
</dbReference>
<keyword evidence="5 11" id="KW-0812">Transmembrane</keyword>
<dbReference type="EMBL" id="CP041636">
    <property type="protein sequence ID" value="QDO95892.1"/>
    <property type="molecule type" value="Genomic_DNA"/>
</dbReference>
<keyword evidence="9 11" id="KW-0472">Membrane</keyword>
<evidence type="ECO:0000256" key="3">
    <source>
        <dbReference type="ARBA" id="ARBA00022676"/>
    </source>
</evidence>
<dbReference type="NCBIfam" id="TIGR02070">
    <property type="entry name" value="mono_pep_trsgly"/>
    <property type="match status" value="1"/>
</dbReference>
<dbReference type="KEGG" id="fer:FNB15_00710"/>
<dbReference type="PANTHER" id="PTHR30400">
    <property type="entry name" value="MONOFUNCTIONAL BIOSYNTHETIC PEPTIDOGLYCAN TRANSGLYCOSYLASE"/>
    <property type="match status" value="1"/>
</dbReference>
<comment type="similarity">
    <text evidence="11">Belongs to the glycosyltransferase 51 family.</text>
</comment>
<sequence>MKLLFRLLKLLLLAVALFWGGGLLLYRFIDPPATPLMLIRMAERGEPIRYDPQPLSAMPPGLARAVIASEDSRFCLHRGIDLGAVQDALDDYEETGRLRGASTITMQVARNLFLWPGGGFVRKGLEAPLALALDAAWPKRRIIEVYLNIAEMGPGLFGAEAAARQHFGVPARQLNETQAARLAAILPSPNRWDAARPTAYIERRTGVIRSRVGQLAPAQLACINSA</sequence>
<evidence type="ECO:0000256" key="2">
    <source>
        <dbReference type="ARBA" id="ARBA00022519"/>
    </source>
</evidence>
<comment type="catalytic activity">
    <reaction evidence="11">
        <text>[GlcNAc-(1-&gt;4)-Mur2Ac(oyl-L-Ala-gamma-D-Glu-L-Lys-D-Ala-D-Ala)](n)-di-trans,octa-cis-undecaprenyl diphosphate + beta-D-GlcNAc-(1-&gt;4)-Mur2Ac(oyl-L-Ala-gamma-D-Glu-L-Lys-D-Ala-D-Ala)-di-trans,octa-cis-undecaprenyl diphosphate = [GlcNAc-(1-&gt;4)-Mur2Ac(oyl-L-Ala-gamma-D-Glu-L-Lys-D-Ala-D-Ala)](n+1)-di-trans,octa-cis-undecaprenyl diphosphate + di-trans,octa-cis-undecaprenyl diphosphate + H(+)</text>
        <dbReference type="Rhea" id="RHEA:23708"/>
        <dbReference type="Rhea" id="RHEA-COMP:9602"/>
        <dbReference type="Rhea" id="RHEA-COMP:9603"/>
        <dbReference type="ChEBI" id="CHEBI:15378"/>
        <dbReference type="ChEBI" id="CHEBI:58405"/>
        <dbReference type="ChEBI" id="CHEBI:60033"/>
        <dbReference type="ChEBI" id="CHEBI:78435"/>
        <dbReference type="EC" id="2.4.99.28"/>
    </reaction>
</comment>